<sequence>AIDPGSGDVIAYVGGAGAHGPGGQLDMAAAPRQPGSTAKLVTYSAALAAHAVTMTTPVLDAPLTLARGGPPGGHGPFVVHDYEGVYQGVVPAQVALGNSLNVPAVRVELRTGVPRVVELARRMGITTLGGPASAYGPSLTLGAYPVPLWETAQVGSVLATQGLLRPARFVTRVTSVGDRDPLRRADA</sequence>
<evidence type="ECO:0000259" key="3">
    <source>
        <dbReference type="Pfam" id="PF00905"/>
    </source>
</evidence>
<dbReference type="Pfam" id="PF00905">
    <property type="entry name" value="Transpeptidase"/>
    <property type="match status" value="1"/>
</dbReference>
<reference evidence="4" key="2">
    <citation type="journal article" date="2014" name="ISME J.">
        <title>Microbial stratification in low pH oxic and suboxic macroscopic growths along an acid mine drainage.</title>
        <authorList>
            <person name="Mendez-Garcia C."/>
            <person name="Mesa V."/>
            <person name="Sprenger R.R."/>
            <person name="Richter M."/>
            <person name="Diez M.S."/>
            <person name="Solano J."/>
            <person name="Bargiela R."/>
            <person name="Golyshina O.V."/>
            <person name="Manteca A."/>
            <person name="Ramos J.L."/>
            <person name="Gallego J.R."/>
            <person name="Llorente I."/>
            <person name="Martins Dos Santos V.A."/>
            <person name="Jensen O.N."/>
            <person name="Pelaez A.I."/>
            <person name="Sanchez J."/>
            <person name="Ferrer M."/>
        </authorList>
    </citation>
    <scope>NUCLEOTIDE SEQUENCE</scope>
</reference>
<comment type="caution">
    <text evidence="4">The sequence shown here is derived from an EMBL/GenBank/DDBJ whole genome shotgun (WGS) entry which is preliminary data.</text>
</comment>
<keyword evidence="1" id="KW-0328">Glycosyltransferase</keyword>
<accession>T1CJS2</accession>
<feature type="domain" description="Penicillin-binding protein transpeptidase" evidence="3">
    <location>
        <begin position="2"/>
        <end position="136"/>
    </location>
</feature>
<name>T1CJS2_9ZZZZ</name>
<protein>
    <submittedName>
        <fullName evidence="4">Penicillin-binding protein 1C</fullName>
    </submittedName>
</protein>
<dbReference type="GO" id="GO:0009252">
    <property type="term" value="P:peptidoglycan biosynthetic process"/>
    <property type="evidence" value="ECO:0007669"/>
    <property type="project" value="TreeGrafter"/>
</dbReference>
<dbReference type="AlphaFoldDB" id="T1CJS2"/>
<dbReference type="InterPro" id="IPR001460">
    <property type="entry name" value="PCN-bd_Tpept"/>
</dbReference>
<dbReference type="PANTHER" id="PTHR32282:SF15">
    <property type="entry name" value="PENICILLIN-BINDING PROTEIN 1C"/>
    <property type="match status" value="1"/>
</dbReference>
<dbReference type="GO" id="GO:0030288">
    <property type="term" value="C:outer membrane-bounded periplasmic space"/>
    <property type="evidence" value="ECO:0007669"/>
    <property type="project" value="TreeGrafter"/>
</dbReference>
<evidence type="ECO:0000256" key="2">
    <source>
        <dbReference type="ARBA" id="ARBA00022679"/>
    </source>
</evidence>
<dbReference type="GO" id="GO:0008658">
    <property type="term" value="F:penicillin binding"/>
    <property type="evidence" value="ECO:0007669"/>
    <property type="project" value="InterPro"/>
</dbReference>
<dbReference type="SUPFAM" id="SSF56601">
    <property type="entry name" value="beta-lactamase/transpeptidase-like"/>
    <property type="match status" value="1"/>
</dbReference>
<evidence type="ECO:0000256" key="1">
    <source>
        <dbReference type="ARBA" id="ARBA00022676"/>
    </source>
</evidence>
<gene>
    <name evidence="4" type="ORF">B1B_05966</name>
</gene>
<reference evidence="4" key="1">
    <citation type="submission" date="2013-08" db="EMBL/GenBank/DDBJ databases">
        <authorList>
            <person name="Mendez C."/>
            <person name="Richter M."/>
            <person name="Ferrer M."/>
            <person name="Sanchez J."/>
        </authorList>
    </citation>
    <scope>NUCLEOTIDE SEQUENCE</scope>
</reference>
<dbReference type="InterPro" id="IPR050396">
    <property type="entry name" value="Glycosyltr_51/Transpeptidase"/>
</dbReference>
<evidence type="ECO:0000313" key="4">
    <source>
        <dbReference type="EMBL" id="EQD67339.1"/>
    </source>
</evidence>
<feature type="non-terminal residue" evidence="4">
    <location>
        <position position="187"/>
    </location>
</feature>
<dbReference type="Gene3D" id="3.40.710.10">
    <property type="entry name" value="DD-peptidase/beta-lactamase superfamily"/>
    <property type="match status" value="1"/>
</dbReference>
<organism evidence="4">
    <name type="scientific">mine drainage metagenome</name>
    <dbReference type="NCBI Taxonomy" id="410659"/>
    <lineage>
        <taxon>unclassified sequences</taxon>
        <taxon>metagenomes</taxon>
        <taxon>ecological metagenomes</taxon>
    </lineage>
</organism>
<keyword evidence="2" id="KW-0808">Transferase</keyword>
<dbReference type="EMBL" id="AUZY01003791">
    <property type="protein sequence ID" value="EQD67339.1"/>
    <property type="molecule type" value="Genomic_DNA"/>
</dbReference>
<proteinExistence type="predicted"/>
<dbReference type="PANTHER" id="PTHR32282">
    <property type="entry name" value="BINDING PROTEIN TRANSPEPTIDASE, PUTATIVE-RELATED"/>
    <property type="match status" value="1"/>
</dbReference>
<dbReference type="InterPro" id="IPR012338">
    <property type="entry name" value="Beta-lactam/transpept-like"/>
</dbReference>
<feature type="non-terminal residue" evidence="4">
    <location>
        <position position="1"/>
    </location>
</feature>
<dbReference type="GO" id="GO:0008955">
    <property type="term" value="F:peptidoglycan glycosyltransferase activity"/>
    <property type="evidence" value="ECO:0007669"/>
    <property type="project" value="TreeGrafter"/>
</dbReference>